<keyword evidence="3" id="KW-0680">Restriction system</keyword>
<dbReference type="InterPro" id="IPR002941">
    <property type="entry name" value="DNA_methylase_N4/N6"/>
</dbReference>
<dbReference type="GO" id="GO:0003677">
    <property type="term" value="F:DNA binding"/>
    <property type="evidence" value="ECO:0007669"/>
    <property type="project" value="InterPro"/>
</dbReference>
<keyword evidence="2" id="KW-0808">Transferase</keyword>
<dbReference type="PANTHER" id="PTHR13370:SF3">
    <property type="entry name" value="TRNA (GUANINE(10)-N2)-METHYLTRANSFERASE HOMOLOG"/>
    <property type="match status" value="1"/>
</dbReference>
<dbReference type="InterPro" id="IPR029063">
    <property type="entry name" value="SAM-dependent_MTases_sf"/>
</dbReference>
<evidence type="ECO:0000256" key="2">
    <source>
        <dbReference type="ARBA" id="ARBA00022679"/>
    </source>
</evidence>
<evidence type="ECO:0000256" key="3">
    <source>
        <dbReference type="RuleBase" id="RU362026"/>
    </source>
</evidence>
<dbReference type="InterPro" id="IPR001091">
    <property type="entry name" value="RM_Methyltransferase"/>
</dbReference>
<gene>
    <name evidence="5" type="ORF">UNLARM2_0596</name>
</gene>
<keyword evidence="3" id="KW-0949">S-adenosyl-L-methionine</keyword>
<evidence type="ECO:0000256" key="1">
    <source>
        <dbReference type="ARBA" id="ARBA00022603"/>
    </source>
</evidence>
<keyword evidence="1 3" id="KW-0489">Methyltransferase</keyword>
<reference evidence="5 6" key="2">
    <citation type="journal article" date="2010" name="Proc. Natl. Acad. Sci. U.S.A.">
        <title>Enigmatic, ultrasmall, uncultivated Archaea.</title>
        <authorList>
            <person name="Baker B.J."/>
            <person name="Comolli L.R."/>
            <person name="Dick G.J."/>
            <person name="Hauser L.J."/>
            <person name="Hyatt D."/>
            <person name="Dill B.D."/>
            <person name="Land M.L."/>
            <person name="Verberkmoes N.C."/>
            <person name="Hettich R.L."/>
            <person name="Banfield J.F."/>
        </authorList>
    </citation>
    <scope>NUCLEOTIDE SEQUENCE [LARGE SCALE GENOMIC DNA]</scope>
    <source>
        <strain evidence="5">ARMAN-2</strain>
    </source>
</reference>
<dbReference type="GO" id="GO:0009007">
    <property type="term" value="F:site-specific DNA-methyltransferase (adenine-specific) activity"/>
    <property type="evidence" value="ECO:0007669"/>
    <property type="project" value="TreeGrafter"/>
</dbReference>
<name>C7DHQ3_MICA2</name>
<dbReference type="EMBL" id="GG697240">
    <property type="protein sequence ID" value="EET90155.1"/>
    <property type="molecule type" value="Genomic_DNA"/>
</dbReference>
<dbReference type="PRINTS" id="PR00508">
    <property type="entry name" value="S21N4MTFRASE"/>
</dbReference>
<dbReference type="GO" id="GO:0032259">
    <property type="term" value="P:methylation"/>
    <property type="evidence" value="ECO:0007669"/>
    <property type="project" value="UniProtKB-KW"/>
</dbReference>
<dbReference type="PANTHER" id="PTHR13370">
    <property type="entry name" value="RNA METHYLASE-RELATED"/>
    <property type="match status" value="1"/>
</dbReference>
<sequence>MIITENQLGKITKIDSLFDKIINGDAISVMGRLPAKSVDLTIADPPYFKTVNEKWDFKWRTEEDYLVWTEKWIKELSRIAKTNSSFWLFGYVKLLSKILPIAEKYGFVFRQQIVVDKGMRSISGRKTSTYKMFPTTTESIFFFVKNNQPNIKKFLKERQKELGFTAKEINEKLHVKTNGGGVWSLYTGENILAQIPTREMWDRLQEILKFKMDYSEVNFTFNPQMGFSDVWTDIDFYKEDRNHSTQKPLKLIERLVIASSNKGNLVLDPFLGSGTTAVASMRLGRKFIGIEIDKKYSKIAEQRIKTELAQKSLH</sequence>
<organism evidence="5 6">
    <name type="scientific">Candidatus Micrarchaeum acidiphilum ARMAN-2</name>
    <dbReference type="NCBI Taxonomy" id="425595"/>
    <lineage>
        <taxon>Archaea</taxon>
        <taxon>Candidatus Micrarchaeota</taxon>
        <taxon>Candidatus Micrarchaeia</taxon>
        <taxon>Candidatus Micrarchaeales</taxon>
        <taxon>Candidatus Micrarchaeaceae</taxon>
        <taxon>Candidatus Micrarchaeum</taxon>
    </lineage>
</organism>
<keyword evidence="6" id="KW-1185">Reference proteome</keyword>
<dbReference type="Proteomes" id="UP000332487">
    <property type="component" value="Unassembled WGS sequence"/>
</dbReference>
<dbReference type="SUPFAM" id="SSF53335">
    <property type="entry name" value="S-adenosyl-L-methionine-dependent methyltransferases"/>
    <property type="match status" value="1"/>
</dbReference>
<comment type="similarity">
    <text evidence="3">Belongs to the N(4)/N(6)-methyltransferase family.</text>
</comment>
<dbReference type="Pfam" id="PF01555">
    <property type="entry name" value="N6_N4_Mtase"/>
    <property type="match status" value="1"/>
</dbReference>
<evidence type="ECO:0000259" key="4">
    <source>
        <dbReference type="Pfam" id="PF01555"/>
    </source>
</evidence>
<dbReference type="GO" id="GO:0015667">
    <property type="term" value="F:site-specific DNA-methyltransferase (cytosine-N4-specific) activity"/>
    <property type="evidence" value="ECO:0007669"/>
    <property type="project" value="UniProtKB-EC"/>
</dbReference>
<feature type="domain" description="DNA methylase N-4/N-6" evidence="4">
    <location>
        <begin position="38"/>
        <end position="301"/>
    </location>
</feature>
<dbReference type="GO" id="GO:0005737">
    <property type="term" value="C:cytoplasm"/>
    <property type="evidence" value="ECO:0007669"/>
    <property type="project" value="TreeGrafter"/>
</dbReference>
<protein>
    <recommendedName>
        <fullName evidence="3">Type II methyltransferase</fullName>
        <ecNumber evidence="3">2.1.1.113</ecNumber>
    </recommendedName>
    <alternativeName>
        <fullName evidence="3">N-4 cytosine-specific methyltransferase</fullName>
    </alternativeName>
</protein>
<evidence type="ECO:0000313" key="6">
    <source>
        <dbReference type="Proteomes" id="UP000332487"/>
    </source>
</evidence>
<dbReference type="AlphaFoldDB" id="C7DHQ3"/>
<evidence type="ECO:0000313" key="5">
    <source>
        <dbReference type="EMBL" id="EET90155.1"/>
    </source>
</evidence>
<dbReference type="Gene3D" id="3.40.50.150">
    <property type="entry name" value="Vaccinia Virus protein VP39"/>
    <property type="match status" value="1"/>
</dbReference>
<dbReference type="GO" id="GO:0008170">
    <property type="term" value="F:N-methyltransferase activity"/>
    <property type="evidence" value="ECO:0007669"/>
    <property type="project" value="InterPro"/>
</dbReference>
<reference evidence="5 6" key="1">
    <citation type="journal article" date="2009" name="Genome Biol.">
        <title>Community-wide analysis of microbial genome sequence signatures.</title>
        <authorList>
            <person name="Dick G.J."/>
            <person name="Andersson A.F."/>
            <person name="Baker B.J."/>
            <person name="Simmons S.L."/>
            <person name="Thomas B.C."/>
            <person name="Yelton A.P."/>
            <person name="Banfield J.F."/>
        </authorList>
    </citation>
    <scope>NUCLEOTIDE SEQUENCE [LARGE SCALE GENOMIC DNA]</scope>
    <source>
        <strain evidence="5">ARMAN-2</strain>
    </source>
</reference>
<accession>C7DHQ3</accession>
<proteinExistence type="inferred from homology"/>
<comment type="catalytic activity">
    <reaction evidence="3">
        <text>a 2'-deoxycytidine in DNA + S-adenosyl-L-methionine = an N(4)-methyl-2'-deoxycytidine in DNA + S-adenosyl-L-homocysteine + H(+)</text>
        <dbReference type="Rhea" id="RHEA:16857"/>
        <dbReference type="Rhea" id="RHEA-COMP:11369"/>
        <dbReference type="Rhea" id="RHEA-COMP:13674"/>
        <dbReference type="ChEBI" id="CHEBI:15378"/>
        <dbReference type="ChEBI" id="CHEBI:57856"/>
        <dbReference type="ChEBI" id="CHEBI:59789"/>
        <dbReference type="ChEBI" id="CHEBI:85452"/>
        <dbReference type="ChEBI" id="CHEBI:137933"/>
        <dbReference type="EC" id="2.1.1.113"/>
    </reaction>
</comment>
<dbReference type="EC" id="2.1.1.113" evidence="3"/>
<dbReference type="GO" id="GO:0009307">
    <property type="term" value="P:DNA restriction-modification system"/>
    <property type="evidence" value="ECO:0007669"/>
    <property type="project" value="UniProtKB-KW"/>
</dbReference>